<dbReference type="Proteomes" id="UP000294813">
    <property type="component" value="Unassembled WGS sequence"/>
</dbReference>
<organism evidence="10 11">
    <name type="scientific">Heliophilum fasciatum</name>
    <dbReference type="NCBI Taxonomy" id="35700"/>
    <lineage>
        <taxon>Bacteria</taxon>
        <taxon>Bacillati</taxon>
        <taxon>Bacillota</taxon>
        <taxon>Clostridia</taxon>
        <taxon>Eubacteriales</taxon>
        <taxon>Heliobacteriaceae</taxon>
        <taxon>Heliophilum</taxon>
    </lineage>
</organism>
<evidence type="ECO:0000256" key="5">
    <source>
        <dbReference type="ARBA" id="ARBA00023125"/>
    </source>
</evidence>
<dbReference type="InterPro" id="IPR041908">
    <property type="entry name" value="CtsR_C_sf"/>
</dbReference>
<dbReference type="OrthoDB" id="1680813at2"/>
<reference evidence="10 11" key="1">
    <citation type="submission" date="2019-03" db="EMBL/GenBank/DDBJ databases">
        <title>Genomic Encyclopedia of Type Strains, Phase IV (KMG-IV): sequencing the most valuable type-strain genomes for metagenomic binning, comparative biology and taxonomic classification.</title>
        <authorList>
            <person name="Goeker M."/>
        </authorList>
    </citation>
    <scope>NUCLEOTIDE SEQUENCE [LARGE SCALE GENOMIC DNA]</scope>
    <source>
        <strain evidence="10 11">DSM 11170</strain>
    </source>
</reference>
<protein>
    <recommendedName>
        <fullName evidence="2 7">Transcriptional regulator CtsR</fullName>
    </recommendedName>
</protein>
<comment type="similarity">
    <text evidence="1 7">Belongs to the CtsR family.</text>
</comment>
<dbReference type="Gene3D" id="1.10.1200.150">
    <property type="entry name" value="Transcriptional regulator CtsR, C-terminal domain"/>
    <property type="match status" value="1"/>
</dbReference>
<dbReference type="InterPro" id="IPR041902">
    <property type="entry name" value="CtsR_N_sf"/>
</dbReference>
<dbReference type="GO" id="GO:0003677">
    <property type="term" value="F:DNA binding"/>
    <property type="evidence" value="ECO:0007669"/>
    <property type="project" value="UniProtKB-UniRule"/>
</dbReference>
<keyword evidence="5 7" id="KW-0238">DNA-binding</keyword>
<dbReference type="InterPro" id="IPR040465">
    <property type="entry name" value="CtsR_N"/>
</dbReference>
<evidence type="ECO:0000256" key="6">
    <source>
        <dbReference type="ARBA" id="ARBA00023163"/>
    </source>
</evidence>
<evidence type="ECO:0000256" key="2">
    <source>
        <dbReference type="ARBA" id="ARBA00014129"/>
    </source>
</evidence>
<evidence type="ECO:0000259" key="9">
    <source>
        <dbReference type="Pfam" id="PF17727"/>
    </source>
</evidence>
<comment type="caution">
    <text evidence="10">The sequence shown here is derived from an EMBL/GenBank/DDBJ whole genome shotgun (WGS) entry which is preliminary data.</text>
</comment>
<evidence type="ECO:0000313" key="11">
    <source>
        <dbReference type="Proteomes" id="UP000294813"/>
    </source>
</evidence>
<evidence type="ECO:0000313" key="10">
    <source>
        <dbReference type="EMBL" id="TCP64651.1"/>
    </source>
</evidence>
<evidence type="ECO:0000256" key="7">
    <source>
        <dbReference type="PIRNR" id="PIRNR010607"/>
    </source>
</evidence>
<feature type="domain" description="CtsR C-terminal dimerization" evidence="9">
    <location>
        <begin position="78"/>
        <end position="147"/>
    </location>
</feature>
<dbReference type="Pfam" id="PF17727">
    <property type="entry name" value="CtsR_C"/>
    <property type="match status" value="1"/>
</dbReference>
<evidence type="ECO:0000256" key="3">
    <source>
        <dbReference type="ARBA" id="ARBA00022491"/>
    </source>
</evidence>
<dbReference type="RefSeq" id="WP_131918797.1">
    <property type="nucleotide sequence ID" value="NZ_JAOQNU010000008.1"/>
</dbReference>
<proteinExistence type="inferred from homology"/>
<dbReference type="GO" id="GO:0006355">
    <property type="term" value="P:regulation of DNA-templated transcription"/>
    <property type="evidence" value="ECO:0007669"/>
    <property type="project" value="UniProtKB-UniRule"/>
</dbReference>
<keyword evidence="6 7" id="KW-0804">Transcription</keyword>
<sequence length="167" mass="18810">MSNLADRIERYIKELLMQSDECSVELQRQQIASLFGCVPSQINYVLATRFALENGYVVESRRGGGGYLRIMKLTLDDDAALWDFLSTHLGEVITEAQARGMIQHLMNEGLLSVRESMLMAAAMQRDVLQGGTVQRDALRARLLKAMLFTLFRQDCCPKAPEGERGHE</sequence>
<dbReference type="InterPro" id="IPR008463">
    <property type="entry name" value="CtsR"/>
</dbReference>
<dbReference type="Gene3D" id="3.30.56.130">
    <property type="entry name" value="Transcriptional regulator CtsR, winged HTH domain"/>
    <property type="match status" value="1"/>
</dbReference>
<accession>A0A4R2RXD3</accession>
<keyword evidence="3 7" id="KW-0678">Repressor</keyword>
<keyword evidence="11" id="KW-1185">Reference proteome</keyword>
<evidence type="ECO:0000256" key="4">
    <source>
        <dbReference type="ARBA" id="ARBA00023015"/>
    </source>
</evidence>
<dbReference type="PIRSF" id="PIRSF010607">
    <property type="entry name" value="Txn_repr_CtsR"/>
    <property type="match status" value="1"/>
</dbReference>
<dbReference type="Pfam" id="PF05848">
    <property type="entry name" value="CtsR"/>
    <property type="match status" value="1"/>
</dbReference>
<evidence type="ECO:0000256" key="1">
    <source>
        <dbReference type="ARBA" id="ARBA00010189"/>
    </source>
</evidence>
<name>A0A4R2RXD3_9FIRM</name>
<evidence type="ECO:0000259" key="8">
    <source>
        <dbReference type="Pfam" id="PF05848"/>
    </source>
</evidence>
<dbReference type="EMBL" id="SLXT01000008">
    <property type="protein sequence ID" value="TCP64651.1"/>
    <property type="molecule type" value="Genomic_DNA"/>
</dbReference>
<keyword evidence="4 7" id="KW-0805">Transcription regulation</keyword>
<dbReference type="InterPro" id="IPR041473">
    <property type="entry name" value="CtsR_C"/>
</dbReference>
<feature type="domain" description="CtsR N-terminal HTH" evidence="8">
    <location>
        <begin position="3"/>
        <end position="73"/>
    </location>
</feature>
<dbReference type="AlphaFoldDB" id="A0A4R2RXD3"/>
<gene>
    <name evidence="10" type="ORF">EDD73_1084</name>
</gene>